<evidence type="ECO:0000313" key="6">
    <source>
        <dbReference type="Proteomes" id="UP000229335"/>
    </source>
</evidence>
<evidence type="ECO:0000256" key="1">
    <source>
        <dbReference type="ARBA" id="ARBA00022603"/>
    </source>
</evidence>
<dbReference type="GO" id="GO:0031151">
    <property type="term" value="F:histone H3K79 methyltransferase activity"/>
    <property type="evidence" value="ECO:0007669"/>
    <property type="project" value="InterPro"/>
</dbReference>
<gene>
    <name evidence="5" type="ORF">COU00_02345</name>
</gene>
<dbReference type="InterPro" id="IPR026170">
    <property type="entry name" value="FAM173A/B"/>
</dbReference>
<dbReference type="Proteomes" id="UP000229335">
    <property type="component" value="Unassembled WGS sequence"/>
</dbReference>
<keyword evidence="1 5" id="KW-0489">Methyltransferase</keyword>
<protein>
    <submittedName>
        <fullName evidence="5">SAM-dependent methyltransferase</fullName>
    </submittedName>
</protein>
<organism evidence="5 6">
    <name type="scientific">Candidatus Falkowbacteria bacterium CG10_big_fil_rev_8_21_14_0_10_43_11</name>
    <dbReference type="NCBI Taxonomy" id="1974568"/>
    <lineage>
        <taxon>Bacteria</taxon>
        <taxon>Candidatus Falkowiibacteriota</taxon>
    </lineage>
</organism>
<dbReference type="InterPro" id="IPR025789">
    <property type="entry name" value="DOT1_dom"/>
</dbReference>
<proteinExistence type="predicted"/>
<evidence type="ECO:0000256" key="3">
    <source>
        <dbReference type="ARBA" id="ARBA00022691"/>
    </source>
</evidence>
<name>A0A2M6WM32_9BACT</name>
<evidence type="ECO:0000313" key="5">
    <source>
        <dbReference type="EMBL" id="PIT93812.1"/>
    </source>
</evidence>
<keyword evidence="2 5" id="KW-0808">Transferase</keyword>
<comment type="caution">
    <text evidence="5">The sequence shown here is derived from an EMBL/GenBank/DDBJ whole genome shotgun (WGS) entry which is preliminary data.</text>
</comment>
<feature type="domain" description="DOT1" evidence="4">
    <location>
        <begin position="36"/>
        <end position="79"/>
    </location>
</feature>
<accession>A0A2M6WM32</accession>
<dbReference type="GO" id="GO:0032259">
    <property type="term" value="P:methylation"/>
    <property type="evidence" value="ECO:0007669"/>
    <property type="project" value="UniProtKB-KW"/>
</dbReference>
<dbReference type="CDD" id="cd02440">
    <property type="entry name" value="AdoMet_MTases"/>
    <property type="match status" value="1"/>
</dbReference>
<dbReference type="Pfam" id="PF08123">
    <property type="entry name" value="DOT1"/>
    <property type="match status" value="1"/>
</dbReference>
<dbReference type="SUPFAM" id="SSF53335">
    <property type="entry name" value="S-adenosyl-L-methionine-dependent methyltransferases"/>
    <property type="match status" value="1"/>
</dbReference>
<evidence type="ECO:0000259" key="4">
    <source>
        <dbReference type="Pfam" id="PF08123"/>
    </source>
</evidence>
<dbReference type="InterPro" id="IPR029063">
    <property type="entry name" value="SAM-dependent_MTases_sf"/>
</dbReference>
<dbReference type="AlphaFoldDB" id="A0A2M6WM32"/>
<evidence type="ECO:0000256" key="2">
    <source>
        <dbReference type="ARBA" id="ARBA00022679"/>
    </source>
</evidence>
<dbReference type="EMBL" id="PFAS01000039">
    <property type="protein sequence ID" value="PIT93812.1"/>
    <property type="molecule type" value="Genomic_DNA"/>
</dbReference>
<keyword evidence="3" id="KW-0949">S-adenosyl-L-methionine</keyword>
<dbReference type="PANTHER" id="PTHR13610">
    <property type="entry name" value="METHYLTRANSFERASE DOMAIN-CONTAINING PROTEIN"/>
    <property type="match status" value="1"/>
</dbReference>
<sequence>MFWLLLLFAIIFSSLFSLAFAGFSFAPWVPCWSKDLARIFKAADLKNGEIFYDLGCGNGKTVLYAAKNFKIKAVGLELALPLYFICQCRRFFNGTKNAEFKWKNLFKEDLASADAVYFFGMPQPIHKRLKEKLERELKPGARVISYVFPVPGWTPDAIDKPTNSDAAVYLYRRG</sequence>
<dbReference type="Gene3D" id="3.40.50.150">
    <property type="entry name" value="Vaccinia Virus protein VP39"/>
    <property type="match status" value="1"/>
</dbReference>
<dbReference type="PANTHER" id="PTHR13610:SF9">
    <property type="entry name" value="FI06469P"/>
    <property type="match status" value="1"/>
</dbReference>
<reference evidence="6" key="1">
    <citation type="submission" date="2017-09" db="EMBL/GenBank/DDBJ databases">
        <title>Depth-based differentiation of microbial function through sediment-hosted aquifers and enrichment of novel symbionts in the deep terrestrial subsurface.</title>
        <authorList>
            <person name="Probst A.J."/>
            <person name="Ladd B."/>
            <person name="Jarett J.K."/>
            <person name="Geller-Mcgrath D.E."/>
            <person name="Sieber C.M.K."/>
            <person name="Emerson J.B."/>
            <person name="Anantharaman K."/>
            <person name="Thomas B.C."/>
            <person name="Malmstrom R."/>
            <person name="Stieglmeier M."/>
            <person name="Klingl A."/>
            <person name="Woyke T."/>
            <person name="Ryan C.M."/>
            <person name="Banfield J.F."/>
        </authorList>
    </citation>
    <scope>NUCLEOTIDE SEQUENCE [LARGE SCALE GENOMIC DNA]</scope>
</reference>